<gene>
    <name evidence="3" type="ORF">BDY21DRAFT_424960</name>
</gene>
<dbReference type="EMBL" id="MU001705">
    <property type="protein sequence ID" value="KAF2452671.1"/>
    <property type="molecule type" value="Genomic_DNA"/>
</dbReference>
<evidence type="ECO:0000256" key="1">
    <source>
        <dbReference type="ARBA" id="ARBA00009884"/>
    </source>
</evidence>
<dbReference type="InterPro" id="IPR043155">
    <property type="entry name" value="VPS33_dom3b"/>
</dbReference>
<reference evidence="3" key="1">
    <citation type="journal article" date="2020" name="Stud. Mycol.">
        <title>101 Dothideomycetes genomes: a test case for predicting lifestyles and emergence of pathogens.</title>
        <authorList>
            <person name="Haridas S."/>
            <person name="Albert R."/>
            <person name="Binder M."/>
            <person name="Bloem J."/>
            <person name="Labutti K."/>
            <person name="Salamov A."/>
            <person name="Andreopoulos B."/>
            <person name="Baker S."/>
            <person name="Barry K."/>
            <person name="Bills G."/>
            <person name="Bluhm B."/>
            <person name="Cannon C."/>
            <person name="Castanera R."/>
            <person name="Culley D."/>
            <person name="Daum C."/>
            <person name="Ezra D."/>
            <person name="Gonzalez J."/>
            <person name="Henrissat B."/>
            <person name="Kuo A."/>
            <person name="Liang C."/>
            <person name="Lipzen A."/>
            <person name="Lutzoni F."/>
            <person name="Magnuson J."/>
            <person name="Mondo S."/>
            <person name="Nolan M."/>
            <person name="Ohm R."/>
            <person name="Pangilinan J."/>
            <person name="Park H.-J."/>
            <person name="Ramirez L."/>
            <person name="Alfaro M."/>
            <person name="Sun H."/>
            <person name="Tritt A."/>
            <person name="Yoshinaga Y."/>
            <person name="Zwiers L.-H."/>
            <person name="Turgeon B."/>
            <person name="Goodwin S."/>
            <person name="Spatafora J."/>
            <person name="Crous P."/>
            <person name="Grigoriev I."/>
        </authorList>
    </citation>
    <scope>NUCLEOTIDE SEQUENCE</scope>
    <source>
        <strain evidence="3">ATCC 16933</strain>
    </source>
</reference>
<dbReference type="InterPro" id="IPR036045">
    <property type="entry name" value="Sec1-like_sf"/>
</dbReference>
<dbReference type="PANTHER" id="PTHR11679">
    <property type="entry name" value="VESICLE PROTEIN SORTING-ASSOCIATED"/>
    <property type="match status" value="1"/>
</dbReference>
<dbReference type="Gene3D" id="3.90.830.10">
    <property type="entry name" value="Syntaxin Binding Protein 1, Chain A, domain 2"/>
    <property type="match status" value="1"/>
</dbReference>
<comment type="similarity">
    <text evidence="1">Belongs to the STXBP/unc-18/SEC1 family.</text>
</comment>
<name>A0A6A6NLR0_9PEZI</name>
<dbReference type="Gene3D" id="1.25.40.850">
    <property type="match status" value="1"/>
</dbReference>
<dbReference type="Gene3D" id="3.40.50.1910">
    <property type="match status" value="1"/>
</dbReference>
<accession>A0A6A6NLR0</accession>
<organism evidence="3 4">
    <name type="scientific">Lineolata rhizophorae</name>
    <dbReference type="NCBI Taxonomy" id="578093"/>
    <lineage>
        <taxon>Eukaryota</taxon>
        <taxon>Fungi</taxon>
        <taxon>Dikarya</taxon>
        <taxon>Ascomycota</taxon>
        <taxon>Pezizomycotina</taxon>
        <taxon>Dothideomycetes</taxon>
        <taxon>Dothideomycetes incertae sedis</taxon>
        <taxon>Lineolatales</taxon>
        <taxon>Lineolataceae</taxon>
        <taxon>Lineolata</taxon>
    </lineage>
</organism>
<dbReference type="Pfam" id="PF00995">
    <property type="entry name" value="Sec1"/>
    <property type="match status" value="1"/>
</dbReference>
<dbReference type="Proteomes" id="UP000799766">
    <property type="component" value="Unassembled WGS sequence"/>
</dbReference>
<dbReference type="InterPro" id="IPR043154">
    <property type="entry name" value="Sec-1-like_dom1"/>
</dbReference>
<dbReference type="SUPFAM" id="SSF56815">
    <property type="entry name" value="Sec1/munc18-like (SM) proteins"/>
    <property type="match status" value="1"/>
</dbReference>
<dbReference type="OrthoDB" id="10262287at2759"/>
<keyword evidence="4" id="KW-1185">Reference proteome</keyword>
<evidence type="ECO:0000313" key="4">
    <source>
        <dbReference type="Proteomes" id="UP000799766"/>
    </source>
</evidence>
<evidence type="ECO:0000313" key="3">
    <source>
        <dbReference type="EMBL" id="KAF2452671.1"/>
    </source>
</evidence>
<dbReference type="AlphaFoldDB" id="A0A6A6NLR0"/>
<dbReference type="Gene3D" id="3.40.50.2060">
    <property type="match status" value="1"/>
</dbReference>
<proteinExistence type="inferred from homology"/>
<dbReference type="InterPro" id="IPR001619">
    <property type="entry name" value="Sec1-like"/>
</dbReference>
<feature type="compositionally biased region" description="Low complexity" evidence="2">
    <location>
        <begin position="279"/>
        <end position="296"/>
    </location>
</feature>
<protein>
    <submittedName>
        <fullName evidence="3">Putative vacuolar sorting protein</fullName>
    </submittedName>
</protein>
<dbReference type="GO" id="GO:0016192">
    <property type="term" value="P:vesicle-mediated transport"/>
    <property type="evidence" value="ECO:0007669"/>
    <property type="project" value="InterPro"/>
</dbReference>
<evidence type="ECO:0000256" key="2">
    <source>
        <dbReference type="SAM" id="MobiDB-lite"/>
    </source>
</evidence>
<dbReference type="InterPro" id="IPR027482">
    <property type="entry name" value="Sec1-like_dom2"/>
</dbReference>
<dbReference type="InterPro" id="IPR043127">
    <property type="entry name" value="Sec-1-like_dom3a"/>
</dbReference>
<feature type="region of interest" description="Disordered" evidence="2">
    <location>
        <begin position="273"/>
        <end position="298"/>
    </location>
</feature>
<sequence length="701" mass="74737">MAPLPVLSTADTAATARRDLLQLLEGVRGKKNLVVERALAAPLGLFVKFSTLQEYGVDRVYFLENDNVDTSQRNVVFLVRGEKVKAIHSVADQIRRVRSSSQIDHEFSVFWVPRRTLVSDFILEEAGVLGEANVTEYPLYFMPLADDVLSLELDDAFSDLYLRKDPSCIYLAAKALMDMQQRHGLFPRIIGKGDNAKRLADLLIRMRSEVTAAQDLSNGGSSVLGLTPSQSIENLIIIDREVDFPTVLLTQLTYEGLIDEVFGISSNQAEVSSSIVGNPSQQQQSASSSTSPASQSLKRKIQLDASSDALYSTLRDSNFAVMKPVLQKVARRLQSSYEARHAASKTVAELRDFVAKLPGYQAEQASLKLHTNLAEEIIKYTGSDMFTRILEVQQHVVASADPATQHDNVDELIARAAPLHTLLRLVCLESCVGAGLKPSYLDAIKRTILHAYGPQHLLTLTALEKMGLLTPRAGGLASSIPAAKPGSVTNFPAARKSLGLIVEDVNEADPDDVAYVYSGYAPLSVRLVQCILQKRYVAALTKAPAGVSQAAAAAEAGVKGGVGVGGAGGGSVGWRPFEEAVRLVRGVGFDEVQTGEERAVRARQILNGHGSSTTALGGVGTGGSAATSVPTKTVVVFFLGGVCRAEVAALRFLAKKLADEGRPRRIVVATTGVVSGDRVVGAAVEGDRFGGGSGSGAGRSG</sequence>